<sequence>MLSIPRHGRLRQHSLLSFICFLLFLTNVHALYESQAGVFDWHHTWIGKPHWAHSYDASRLLIATERNVLASMDSKSGAIVWRQVFEDPIQAIEATDSGIITAIKGTVQAWDATLGRVRWEYPVENAHEKIMLASWTNGDILVVSNDAVTRLSPSGEVKWSQKQEFSNIVAADVDHEMIRLVDATGTVFMTTILEAPSGQVQGTIKVSHSAVEQITACGKHLVWLEKGSLKWLELGTKKAQSTTLQSLVGLPEAAISCSDATITVSTDEKSVVVGIQDKALESIKQIPSRYVAVTKDGQAVATSDPTSLRIELGNDAVEHEHPSVLTGPATFLHQVESGFLVGTASGSMFMYDRNGKVWSREEALGHATASEFLELPEKQHWTQMVDELAEDETEQKTVHPMTRYMRRLQTHFAELQEIPQWLMARFTGAAKQEQKQLVSLLDAQSCWTGGGNVEPHRDNFGLRKMIITVTSTGKIVAQDTGRRGATVWARYFGNVVFDEIHVVRAASVKFPPLIVAIGHSGEPGYEEQHLYRLNAMTGADYVSSILTEYFEPELITGTRFAKVMRLPIEEPDERTHILALYEAGTTRVYIYPDSEGARKAFLAFKPEFYFAQRHSNDHSIRGYRVHEGYRGSLTAQPVWTLDLPADAKIVAQSRPVHGNVASLGRVLGNRNVLYKYLNPHFFAVLSSEQDRLVVRVVDAVKGAVLYEADHANVDTDQNEVHVIQAENWVVYHFWSDGPRAKGYQTVVLELYEGENENERVLGANFSSFDNVQPYVRSSAFMFPYQVRSMGVTTTRNGVSTKEILFALRHQIMGVNKRLLDPRRPIDKPSKEDQEEGLIPYGPIPEERQMFLSYHLEVAGIKHIVTTPALLESTSLVYCYGLDTFFTRSSPSKRFDVLSEDFSKSQLLLTIVGLVASIAVAGPMVQRKRINALWK</sequence>
<keyword evidence="10" id="KW-0325">Glycoprotein</keyword>
<dbReference type="PANTHER" id="PTHR21573:SF0">
    <property type="entry name" value="ER MEMBRANE PROTEIN COMPLEX SUBUNIT 1"/>
    <property type="match status" value="1"/>
</dbReference>
<dbReference type="InterPro" id="IPR011678">
    <property type="entry name" value="EMC1_C"/>
</dbReference>
<evidence type="ECO:0000259" key="13">
    <source>
        <dbReference type="Pfam" id="PF25293"/>
    </source>
</evidence>
<keyword evidence="8" id="KW-1133">Transmembrane helix</keyword>
<dbReference type="InterPro" id="IPR026895">
    <property type="entry name" value="EMC1"/>
</dbReference>
<accession>A0A1X2HVN1</accession>
<comment type="subunit">
    <text evidence="3">Component of the ER membrane protein complex (EMC).</text>
</comment>
<feature type="domain" description="ER membrane protein complex subunit 1 C-terminal" evidence="12">
    <location>
        <begin position="725"/>
        <end position="933"/>
    </location>
</feature>
<dbReference type="Gene3D" id="2.130.10.10">
    <property type="entry name" value="YVTN repeat-like/Quinoprotein amine dehydrogenase"/>
    <property type="match status" value="1"/>
</dbReference>
<dbReference type="PANTHER" id="PTHR21573">
    <property type="entry name" value="ER MEMBRANE PROTEIN COMPLEX SUBUNIT 1"/>
    <property type="match status" value="1"/>
</dbReference>
<keyword evidence="9" id="KW-0472">Membrane</keyword>
<evidence type="ECO:0000256" key="9">
    <source>
        <dbReference type="ARBA" id="ARBA00023136"/>
    </source>
</evidence>
<evidence type="ECO:0000313" key="14">
    <source>
        <dbReference type="EMBL" id="ORZ03581.1"/>
    </source>
</evidence>
<protein>
    <recommendedName>
        <fullName evidence="4">ER membrane protein complex subunit 1</fullName>
    </recommendedName>
</protein>
<gene>
    <name evidence="14" type="ORF">BCR43DRAFT_483607</name>
</gene>
<evidence type="ECO:0000259" key="12">
    <source>
        <dbReference type="Pfam" id="PF07774"/>
    </source>
</evidence>
<dbReference type="OrthoDB" id="28092at2759"/>
<keyword evidence="5" id="KW-0812">Transmembrane</keyword>
<dbReference type="Proteomes" id="UP000242180">
    <property type="component" value="Unassembled WGS sequence"/>
</dbReference>
<dbReference type="GO" id="GO:0034975">
    <property type="term" value="P:protein folding in endoplasmic reticulum"/>
    <property type="evidence" value="ECO:0007669"/>
    <property type="project" value="TreeGrafter"/>
</dbReference>
<comment type="subcellular location">
    <subcellularLocation>
        <location evidence="1">Endoplasmic reticulum membrane</location>
        <topology evidence="1">Single-pass type I membrane protein</topology>
    </subcellularLocation>
</comment>
<organism evidence="14 15">
    <name type="scientific">Syncephalastrum racemosum</name>
    <name type="common">Filamentous fungus</name>
    <dbReference type="NCBI Taxonomy" id="13706"/>
    <lineage>
        <taxon>Eukaryota</taxon>
        <taxon>Fungi</taxon>
        <taxon>Fungi incertae sedis</taxon>
        <taxon>Mucoromycota</taxon>
        <taxon>Mucoromycotina</taxon>
        <taxon>Mucoromycetes</taxon>
        <taxon>Mucorales</taxon>
        <taxon>Syncephalastraceae</taxon>
        <taxon>Syncephalastrum</taxon>
    </lineage>
</organism>
<dbReference type="OMA" id="WSIMPLN"/>
<dbReference type="InterPro" id="IPR058545">
    <property type="entry name" value="Beta-prop_EMC1_1st"/>
</dbReference>
<proteinExistence type="inferred from homology"/>
<evidence type="ECO:0000256" key="5">
    <source>
        <dbReference type="ARBA" id="ARBA00022692"/>
    </source>
</evidence>
<dbReference type="InParanoid" id="A0A1X2HVN1"/>
<reference evidence="14 15" key="1">
    <citation type="submission" date="2016-07" db="EMBL/GenBank/DDBJ databases">
        <title>Pervasive Adenine N6-methylation of Active Genes in Fungi.</title>
        <authorList>
            <consortium name="DOE Joint Genome Institute"/>
            <person name="Mondo S.J."/>
            <person name="Dannebaum R.O."/>
            <person name="Kuo R.C."/>
            <person name="Labutti K."/>
            <person name="Haridas S."/>
            <person name="Kuo A."/>
            <person name="Salamov A."/>
            <person name="Ahrendt S.R."/>
            <person name="Lipzen A."/>
            <person name="Sullivan W."/>
            <person name="Andreopoulos W.B."/>
            <person name="Clum A."/>
            <person name="Lindquist E."/>
            <person name="Daum C."/>
            <person name="Ramamoorthy G.K."/>
            <person name="Gryganskyi A."/>
            <person name="Culley D."/>
            <person name="Magnuson J.K."/>
            <person name="James T.Y."/>
            <person name="O'Malley M.A."/>
            <person name="Stajich J.E."/>
            <person name="Spatafora J.W."/>
            <person name="Visel A."/>
            <person name="Grigoriev I.V."/>
        </authorList>
    </citation>
    <scope>NUCLEOTIDE SEQUENCE [LARGE SCALE GENOMIC DNA]</scope>
    <source>
        <strain evidence="14 15">NRRL 2496</strain>
    </source>
</reference>
<dbReference type="AlphaFoldDB" id="A0A1X2HVN1"/>
<dbReference type="InterPro" id="IPR011047">
    <property type="entry name" value="Quinoprotein_ADH-like_sf"/>
</dbReference>
<comment type="caution">
    <text evidence="14">The sequence shown here is derived from an EMBL/GenBank/DDBJ whole genome shotgun (WGS) entry which is preliminary data.</text>
</comment>
<feature type="chain" id="PRO_5012145935" description="ER membrane protein complex subunit 1" evidence="11">
    <location>
        <begin position="31"/>
        <end position="934"/>
    </location>
</feature>
<evidence type="ECO:0000256" key="7">
    <source>
        <dbReference type="ARBA" id="ARBA00022824"/>
    </source>
</evidence>
<dbReference type="Pfam" id="PF07774">
    <property type="entry name" value="EMC1_C"/>
    <property type="match status" value="1"/>
</dbReference>
<evidence type="ECO:0000256" key="8">
    <source>
        <dbReference type="ARBA" id="ARBA00022989"/>
    </source>
</evidence>
<evidence type="ECO:0000256" key="1">
    <source>
        <dbReference type="ARBA" id="ARBA00004115"/>
    </source>
</evidence>
<dbReference type="EMBL" id="MCGN01000001">
    <property type="protein sequence ID" value="ORZ03581.1"/>
    <property type="molecule type" value="Genomic_DNA"/>
</dbReference>
<feature type="signal peptide" evidence="11">
    <location>
        <begin position="1"/>
        <end position="30"/>
    </location>
</feature>
<evidence type="ECO:0000256" key="4">
    <source>
        <dbReference type="ARBA" id="ARBA00020824"/>
    </source>
</evidence>
<keyword evidence="6 11" id="KW-0732">Signal</keyword>
<dbReference type="GO" id="GO:0072546">
    <property type="term" value="C:EMC complex"/>
    <property type="evidence" value="ECO:0007669"/>
    <property type="project" value="InterPro"/>
</dbReference>
<comment type="similarity">
    <text evidence="2">Belongs to the EMC1 family.</text>
</comment>
<feature type="domain" description="EMC1 first beta-propeller" evidence="13">
    <location>
        <begin position="30"/>
        <end position="298"/>
    </location>
</feature>
<keyword evidence="7" id="KW-0256">Endoplasmic reticulum</keyword>
<keyword evidence="15" id="KW-1185">Reference proteome</keyword>
<evidence type="ECO:0000313" key="15">
    <source>
        <dbReference type="Proteomes" id="UP000242180"/>
    </source>
</evidence>
<evidence type="ECO:0000256" key="6">
    <source>
        <dbReference type="ARBA" id="ARBA00022729"/>
    </source>
</evidence>
<evidence type="ECO:0000256" key="2">
    <source>
        <dbReference type="ARBA" id="ARBA00007904"/>
    </source>
</evidence>
<evidence type="ECO:0000256" key="11">
    <source>
        <dbReference type="SAM" id="SignalP"/>
    </source>
</evidence>
<evidence type="ECO:0000256" key="10">
    <source>
        <dbReference type="ARBA" id="ARBA00023180"/>
    </source>
</evidence>
<dbReference type="STRING" id="13706.A0A1X2HVN1"/>
<dbReference type="Pfam" id="PF25293">
    <property type="entry name" value="Beta-prop_EMC1_N"/>
    <property type="match status" value="1"/>
</dbReference>
<name>A0A1X2HVN1_SYNRA</name>
<dbReference type="SUPFAM" id="SSF50998">
    <property type="entry name" value="Quinoprotein alcohol dehydrogenase-like"/>
    <property type="match status" value="1"/>
</dbReference>
<dbReference type="InterPro" id="IPR015943">
    <property type="entry name" value="WD40/YVTN_repeat-like_dom_sf"/>
</dbReference>
<evidence type="ECO:0000256" key="3">
    <source>
        <dbReference type="ARBA" id="ARBA00011276"/>
    </source>
</evidence>